<dbReference type="GO" id="GO:0030288">
    <property type="term" value="C:outer membrane-bounded periplasmic space"/>
    <property type="evidence" value="ECO:0007669"/>
    <property type="project" value="TreeGrafter"/>
</dbReference>
<keyword evidence="5" id="KW-0472">Membrane</keyword>
<keyword evidence="3" id="KW-0812">Transmembrane</keyword>
<dbReference type="OrthoDB" id="5624395at2"/>
<dbReference type="GO" id="GO:0005886">
    <property type="term" value="C:plasma membrane"/>
    <property type="evidence" value="ECO:0007669"/>
    <property type="project" value="InterPro"/>
</dbReference>
<keyword evidence="1" id="KW-1003">Cell membrane</keyword>
<dbReference type="GO" id="GO:0015221">
    <property type="term" value="F:lipopolysaccharide transmembrane transporter activity"/>
    <property type="evidence" value="ECO:0007669"/>
    <property type="project" value="InterPro"/>
</dbReference>
<evidence type="ECO:0000256" key="3">
    <source>
        <dbReference type="ARBA" id="ARBA00022692"/>
    </source>
</evidence>
<dbReference type="PANTHER" id="PTHR37481">
    <property type="entry name" value="LIPOPOLYSACCHARIDE EXPORT SYSTEM PROTEIN LPTC"/>
    <property type="match status" value="1"/>
</dbReference>
<dbReference type="NCBIfam" id="TIGR04409">
    <property type="entry name" value="LptC_YrbK"/>
    <property type="match status" value="1"/>
</dbReference>
<dbReference type="AlphaFoldDB" id="A0A317CEV1"/>
<gene>
    <name evidence="6" type="primary">lptC</name>
    <name evidence="6" type="ORF">DKT75_10960</name>
</gene>
<name>A0A317CEV1_9GAMM</name>
<dbReference type="RefSeq" id="WP_109823472.1">
    <property type="nucleotide sequence ID" value="NZ_QGKL01000031.1"/>
</dbReference>
<dbReference type="Proteomes" id="UP000245506">
    <property type="component" value="Unassembled WGS sequence"/>
</dbReference>
<keyword evidence="7" id="KW-1185">Reference proteome</keyword>
<proteinExistence type="predicted"/>
<evidence type="ECO:0000256" key="1">
    <source>
        <dbReference type="ARBA" id="ARBA00022475"/>
    </source>
</evidence>
<dbReference type="InterPro" id="IPR026265">
    <property type="entry name" value="LptC"/>
</dbReference>
<dbReference type="PANTHER" id="PTHR37481:SF1">
    <property type="entry name" value="LIPOPOLYSACCHARIDE EXPORT SYSTEM PROTEIN LPTC"/>
    <property type="match status" value="1"/>
</dbReference>
<comment type="caution">
    <text evidence="6">The sequence shown here is derived from an EMBL/GenBank/DDBJ whole genome shotgun (WGS) entry which is preliminary data.</text>
</comment>
<sequence length="188" mass="21008">MKTFGRIFFVLAILFASAVTWLNLSWKSIEQLTNSPSESRIDYYLNDFTLMKTDGDGKVSYHVTGQHLTHNQGTGASDIYQPYVEARSDNGELVTINAQKATQEGKSGNMSLSGEIKVYKPLFKDSPEFMLTTQNMTYNPTTQTISSADDIDLVSDQGYLHGTGFETNLDEQELRILSNVQAEFKPAQ</sequence>
<evidence type="ECO:0000256" key="2">
    <source>
        <dbReference type="ARBA" id="ARBA00022519"/>
    </source>
</evidence>
<dbReference type="Pfam" id="PF06835">
    <property type="entry name" value="LptC"/>
    <property type="match status" value="1"/>
</dbReference>
<keyword evidence="2" id="KW-0997">Cell inner membrane</keyword>
<evidence type="ECO:0000313" key="7">
    <source>
        <dbReference type="Proteomes" id="UP000245506"/>
    </source>
</evidence>
<dbReference type="GO" id="GO:0017089">
    <property type="term" value="F:glycolipid transfer activity"/>
    <property type="evidence" value="ECO:0007669"/>
    <property type="project" value="TreeGrafter"/>
</dbReference>
<organism evidence="6 7">
    <name type="scientific">Leucothrix arctica</name>
    <dbReference type="NCBI Taxonomy" id="1481894"/>
    <lineage>
        <taxon>Bacteria</taxon>
        <taxon>Pseudomonadati</taxon>
        <taxon>Pseudomonadota</taxon>
        <taxon>Gammaproteobacteria</taxon>
        <taxon>Thiotrichales</taxon>
        <taxon>Thiotrichaceae</taxon>
        <taxon>Leucothrix</taxon>
    </lineage>
</organism>
<dbReference type="InterPro" id="IPR052363">
    <property type="entry name" value="LPS_export_LptC"/>
</dbReference>
<evidence type="ECO:0000256" key="5">
    <source>
        <dbReference type="ARBA" id="ARBA00023136"/>
    </source>
</evidence>
<keyword evidence="4" id="KW-1133">Transmembrane helix</keyword>
<accession>A0A317CEV1</accession>
<dbReference type="EMBL" id="QGKL01000031">
    <property type="protein sequence ID" value="PWQ95893.1"/>
    <property type="molecule type" value="Genomic_DNA"/>
</dbReference>
<protein>
    <submittedName>
        <fullName evidence="6">LPS export ABC transporter periplasmic protein LptC</fullName>
    </submittedName>
</protein>
<reference evidence="6 7" key="1">
    <citation type="submission" date="2018-05" db="EMBL/GenBank/DDBJ databases">
        <title>Leucothrix arctica sp. nov., isolated from Arctic seawater.</title>
        <authorList>
            <person name="Choi A."/>
            <person name="Baek K."/>
        </authorList>
    </citation>
    <scope>NUCLEOTIDE SEQUENCE [LARGE SCALE GENOMIC DNA]</scope>
    <source>
        <strain evidence="6 7">IMCC9719</strain>
    </source>
</reference>
<evidence type="ECO:0000256" key="4">
    <source>
        <dbReference type="ARBA" id="ARBA00022989"/>
    </source>
</evidence>
<dbReference type="Gene3D" id="2.60.450.10">
    <property type="entry name" value="Lipopolysaccharide (LPS) transport protein A like domain"/>
    <property type="match status" value="1"/>
</dbReference>
<dbReference type="InterPro" id="IPR010664">
    <property type="entry name" value="LipoPS_assembly_LptC-rel"/>
</dbReference>
<evidence type="ECO:0000313" key="6">
    <source>
        <dbReference type="EMBL" id="PWQ95893.1"/>
    </source>
</evidence>